<proteinExistence type="predicted"/>
<evidence type="ECO:0000313" key="3">
    <source>
        <dbReference type="EMBL" id="MFC4870869.1"/>
    </source>
</evidence>
<dbReference type="RefSeq" id="WP_377061813.1">
    <property type="nucleotide sequence ID" value="NZ_JBHSJJ010000002.1"/>
</dbReference>
<dbReference type="InterPro" id="IPR032508">
    <property type="entry name" value="FecR_C"/>
</dbReference>
<dbReference type="Pfam" id="PF16344">
    <property type="entry name" value="FecR_C"/>
    <property type="match status" value="1"/>
</dbReference>
<gene>
    <name evidence="3" type="ORF">ACFPFU_04165</name>
</gene>
<evidence type="ECO:0000313" key="4">
    <source>
        <dbReference type="Proteomes" id="UP001595818"/>
    </source>
</evidence>
<dbReference type="PIRSF" id="PIRSF018266">
    <property type="entry name" value="FecR"/>
    <property type="match status" value="1"/>
</dbReference>
<sequence length="364" mass="41631">MDISKYTAEDFVLDPSFRKWILRPDAGSNLMWEELLAKYPSKLGEIEKGREILRHLSVENHLMEEEEDAQLWKSIEKDIGLPEADESESKIIPLQSKSVIEKSKQTGPKGEMGMRWLKVATISFFVLTLGTLWTFTQEQQEEETNIPVVYEERTTAPGIKTQITLSDGTVVLLNSSSQIRYIKHFEKNTREVFLEGEAFFNVAKDSLRPFVVHIGEIKTKVLGTSFNIKAYKGENLDISLLSGKVEVDVAMEHSRKINLLPGEALKIDFPTQMIALGHFDEEVVMGWTRKTIIFQETPLQEAVRVLENWYGVKVEIINRPPIPVKLSGRFENETLTNVLEGLCYASGFEYKMQKDKITIKFKPK</sequence>
<comment type="caution">
    <text evidence="3">The sequence shown here is derived from an EMBL/GenBank/DDBJ whole genome shotgun (WGS) entry which is preliminary data.</text>
</comment>
<dbReference type="Gene3D" id="3.55.50.30">
    <property type="match status" value="1"/>
</dbReference>
<keyword evidence="4" id="KW-1185">Reference proteome</keyword>
<name>A0ABV9SWZ5_9BACT</name>
<dbReference type="EMBL" id="JBHSJJ010000002">
    <property type="protein sequence ID" value="MFC4870869.1"/>
    <property type="molecule type" value="Genomic_DNA"/>
</dbReference>
<evidence type="ECO:0000259" key="1">
    <source>
        <dbReference type="Pfam" id="PF04773"/>
    </source>
</evidence>
<accession>A0ABV9SWZ5</accession>
<dbReference type="PANTHER" id="PTHR30273:SF2">
    <property type="entry name" value="PROTEIN FECR"/>
    <property type="match status" value="1"/>
</dbReference>
<dbReference type="Gene3D" id="2.60.120.1440">
    <property type="match status" value="1"/>
</dbReference>
<evidence type="ECO:0000259" key="2">
    <source>
        <dbReference type="Pfam" id="PF16344"/>
    </source>
</evidence>
<protein>
    <submittedName>
        <fullName evidence="3">FecR family protein</fullName>
    </submittedName>
</protein>
<organism evidence="3 4">
    <name type="scientific">Negadavirga shengliensis</name>
    <dbReference type="NCBI Taxonomy" id="1389218"/>
    <lineage>
        <taxon>Bacteria</taxon>
        <taxon>Pseudomonadati</taxon>
        <taxon>Bacteroidota</taxon>
        <taxon>Cytophagia</taxon>
        <taxon>Cytophagales</taxon>
        <taxon>Cyclobacteriaceae</taxon>
        <taxon>Negadavirga</taxon>
    </lineage>
</organism>
<dbReference type="InterPro" id="IPR006860">
    <property type="entry name" value="FecR"/>
</dbReference>
<dbReference type="Pfam" id="PF04773">
    <property type="entry name" value="FecR"/>
    <property type="match status" value="1"/>
</dbReference>
<feature type="domain" description="Protein FecR C-terminal" evidence="2">
    <location>
        <begin position="292"/>
        <end position="359"/>
    </location>
</feature>
<reference evidence="4" key="1">
    <citation type="journal article" date="2019" name="Int. J. Syst. Evol. Microbiol.">
        <title>The Global Catalogue of Microorganisms (GCM) 10K type strain sequencing project: providing services to taxonomists for standard genome sequencing and annotation.</title>
        <authorList>
            <consortium name="The Broad Institute Genomics Platform"/>
            <consortium name="The Broad Institute Genome Sequencing Center for Infectious Disease"/>
            <person name="Wu L."/>
            <person name="Ma J."/>
        </authorList>
    </citation>
    <scope>NUCLEOTIDE SEQUENCE [LARGE SCALE GENOMIC DNA]</scope>
    <source>
        <strain evidence="4">CGMCC 4.7466</strain>
    </source>
</reference>
<dbReference type="Proteomes" id="UP001595818">
    <property type="component" value="Unassembled WGS sequence"/>
</dbReference>
<dbReference type="InterPro" id="IPR012373">
    <property type="entry name" value="Ferrdict_sens_TM"/>
</dbReference>
<feature type="domain" description="FecR protein" evidence="1">
    <location>
        <begin position="154"/>
        <end position="246"/>
    </location>
</feature>
<dbReference type="PANTHER" id="PTHR30273">
    <property type="entry name" value="PERIPLASMIC SIGNAL SENSOR AND SIGMA FACTOR ACTIVATOR FECR-RELATED"/>
    <property type="match status" value="1"/>
</dbReference>